<proteinExistence type="predicted"/>
<dbReference type="AlphaFoldDB" id="A0A9D1MW05"/>
<comment type="caution">
    <text evidence="1">The sequence shown here is derived from an EMBL/GenBank/DDBJ whole genome shotgun (WGS) entry which is preliminary data.</text>
</comment>
<dbReference type="Proteomes" id="UP000886852">
    <property type="component" value="Unassembled WGS sequence"/>
</dbReference>
<reference evidence="1" key="2">
    <citation type="journal article" date="2021" name="PeerJ">
        <title>Extensive microbial diversity within the chicken gut microbiome revealed by metagenomics and culture.</title>
        <authorList>
            <person name="Gilroy R."/>
            <person name="Ravi A."/>
            <person name="Getino M."/>
            <person name="Pursley I."/>
            <person name="Horton D.L."/>
            <person name="Alikhan N.F."/>
            <person name="Baker D."/>
            <person name="Gharbi K."/>
            <person name="Hall N."/>
            <person name="Watson M."/>
            <person name="Adriaenssens E.M."/>
            <person name="Foster-Nyarko E."/>
            <person name="Jarju S."/>
            <person name="Secka A."/>
            <person name="Antonio M."/>
            <person name="Oren A."/>
            <person name="Chaudhuri R.R."/>
            <person name="La Ragione R."/>
            <person name="Hildebrand F."/>
            <person name="Pallen M.J."/>
        </authorList>
    </citation>
    <scope>NUCLEOTIDE SEQUENCE</scope>
    <source>
        <strain evidence="1">ChiHjej12B11-7776</strain>
    </source>
</reference>
<name>A0A9D1MW05_9BACT</name>
<reference evidence="1" key="1">
    <citation type="submission" date="2020-10" db="EMBL/GenBank/DDBJ databases">
        <authorList>
            <person name="Gilroy R."/>
        </authorList>
    </citation>
    <scope>NUCLEOTIDE SEQUENCE</scope>
    <source>
        <strain evidence="1">ChiHjej12B11-7776</strain>
    </source>
</reference>
<dbReference type="EMBL" id="DVOC01000013">
    <property type="protein sequence ID" value="HIU90478.1"/>
    <property type="molecule type" value="Genomic_DNA"/>
</dbReference>
<evidence type="ECO:0000313" key="2">
    <source>
        <dbReference type="Proteomes" id="UP000886852"/>
    </source>
</evidence>
<organism evidence="1 2">
    <name type="scientific">Candidatus Fimimonas merdipullorum</name>
    <dbReference type="NCBI Taxonomy" id="2840822"/>
    <lineage>
        <taxon>Bacteria</taxon>
        <taxon>Pseudomonadati</taxon>
        <taxon>Myxococcota</taxon>
        <taxon>Myxococcia</taxon>
        <taxon>Myxococcales</taxon>
        <taxon>Cystobacterineae</taxon>
        <taxon>Myxococcaceae</taxon>
        <taxon>Myxococcaceae incertae sedis</taxon>
        <taxon>Candidatus Fimimonas</taxon>
    </lineage>
</organism>
<gene>
    <name evidence="1" type="ORF">IAC72_00490</name>
</gene>
<sequence length="70" mass="8218">MKNKSYIVLLMYDAIRMGTGVKIDECCGMYDISVATFRRHVAFLRAYFMEQFGQNVVYDSSEKRYRLESA</sequence>
<accession>A0A9D1MW05</accession>
<protein>
    <submittedName>
        <fullName evidence="1">Uncharacterized protein</fullName>
    </submittedName>
</protein>
<evidence type="ECO:0000313" key="1">
    <source>
        <dbReference type="EMBL" id="HIU90478.1"/>
    </source>
</evidence>